<dbReference type="Gene3D" id="6.10.280.50">
    <property type="match status" value="1"/>
</dbReference>
<name>A0A3B0TQ40_9ZZZZ</name>
<reference evidence="1" key="1">
    <citation type="submission" date="2018-06" db="EMBL/GenBank/DDBJ databases">
        <authorList>
            <person name="Zhirakovskaya E."/>
        </authorList>
    </citation>
    <scope>NUCLEOTIDE SEQUENCE</scope>
</reference>
<dbReference type="InterPro" id="IPR007420">
    <property type="entry name" value="DUF465"/>
</dbReference>
<proteinExistence type="predicted"/>
<dbReference type="EMBL" id="UOEQ01000033">
    <property type="protein sequence ID" value="VAW14349.1"/>
    <property type="molecule type" value="Genomic_DNA"/>
</dbReference>
<evidence type="ECO:0008006" key="2">
    <source>
        <dbReference type="Google" id="ProtNLM"/>
    </source>
</evidence>
<accession>A0A3B0TQ40</accession>
<dbReference type="AlphaFoldDB" id="A0A3B0TQ40"/>
<gene>
    <name evidence="1" type="ORF">MNBD_ALPHA11-2364</name>
</gene>
<organism evidence="1">
    <name type="scientific">hydrothermal vent metagenome</name>
    <dbReference type="NCBI Taxonomy" id="652676"/>
    <lineage>
        <taxon>unclassified sequences</taxon>
        <taxon>metagenomes</taxon>
        <taxon>ecological metagenomes</taxon>
    </lineage>
</organism>
<sequence length="71" mass="8028">MLTLSEVQIARFGLELATIRQHHSDLDAAIQALKSSKQDDPMVISRLKKHKLLAKDRIVELEKLLIPDILA</sequence>
<evidence type="ECO:0000313" key="1">
    <source>
        <dbReference type="EMBL" id="VAW14349.1"/>
    </source>
</evidence>
<dbReference type="InterPro" id="IPR038444">
    <property type="entry name" value="DUF465_sf"/>
</dbReference>
<dbReference type="Pfam" id="PF04325">
    <property type="entry name" value="DUF465"/>
    <property type="match status" value="1"/>
</dbReference>
<protein>
    <recommendedName>
        <fullName evidence="2">DUF465 domain-containing protein</fullName>
    </recommendedName>
</protein>